<dbReference type="SMART" id="SM00233">
    <property type="entry name" value="PH"/>
    <property type="match status" value="1"/>
</dbReference>
<dbReference type="GeneID" id="105845064"/>
<accession>A0ABM4CCI0</accession>
<sequence length="290" mass="33048">MDSVIKEGYLYKCGKKSYQARRKRWFIVTTSSLKYYSPGAVIKELDLLGTISLTEIISVTSSNKTKHGFDVITPTRTYYLIAKTDSERDDWIITLQKAYQSKRGELSGVFNPICTQLGLSTKEQSIDKDCANSFIEGKQFRSCTFDNTNESEVITKLRSISMRESDFLNDAVSASNQNSSLKTAESIDSGDTNKGIYEEIDFYSSDKDDEDDFELQRTEEFKPPDPREGNSYAFNLIRELLKNDFEEKQDIIEENQDIIEENHDIIQETSNGNNSAITLLKAFITQHSNT</sequence>
<name>A0ABM4CCI0_HYDVU</name>
<evidence type="ECO:0000313" key="2">
    <source>
        <dbReference type="Proteomes" id="UP001652625"/>
    </source>
</evidence>
<dbReference type="RefSeq" id="XP_065659384.1">
    <property type="nucleotide sequence ID" value="XM_065803312.1"/>
</dbReference>
<organism evidence="2 3">
    <name type="scientific">Hydra vulgaris</name>
    <name type="common">Hydra</name>
    <name type="synonym">Hydra attenuata</name>
    <dbReference type="NCBI Taxonomy" id="6087"/>
    <lineage>
        <taxon>Eukaryota</taxon>
        <taxon>Metazoa</taxon>
        <taxon>Cnidaria</taxon>
        <taxon>Hydrozoa</taxon>
        <taxon>Hydroidolina</taxon>
        <taxon>Anthoathecata</taxon>
        <taxon>Aplanulata</taxon>
        <taxon>Hydridae</taxon>
        <taxon>Hydra</taxon>
    </lineage>
</organism>
<feature type="domain" description="PH" evidence="1">
    <location>
        <begin position="3"/>
        <end position="100"/>
    </location>
</feature>
<keyword evidence="2" id="KW-1185">Reference proteome</keyword>
<dbReference type="InterPro" id="IPR001849">
    <property type="entry name" value="PH_domain"/>
</dbReference>
<dbReference type="InterPro" id="IPR011993">
    <property type="entry name" value="PH-like_dom_sf"/>
</dbReference>
<reference evidence="3" key="1">
    <citation type="submission" date="2025-08" db="UniProtKB">
        <authorList>
            <consortium name="RefSeq"/>
        </authorList>
    </citation>
    <scope>IDENTIFICATION</scope>
</reference>
<dbReference type="Gene3D" id="2.30.29.30">
    <property type="entry name" value="Pleckstrin-homology domain (PH domain)/Phosphotyrosine-binding domain (PTB)"/>
    <property type="match status" value="1"/>
</dbReference>
<protein>
    <submittedName>
        <fullName evidence="3">Uncharacterized protein LOC105845064 isoform X2</fullName>
    </submittedName>
</protein>
<dbReference type="Proteomes" id="UP001652625">
    <property type="component" value="Chromosome 08"/>
</dbReference>
<dbReference type="SUPFAM" id="SSF50729">
    <property type="entry name" value="PH domain-like"/>
    <property type="match status" value="1"/>
</dbReference>
<gene>
    <name evidence="3" type="primary">LOC105845064</name>
</gene>
<evidence type="ECO:0000313" key="3">
    <source>
        <dbReference type="RefSeq" id="XP_065659384.1"/>
    </source>
</evidence>
<dbReference type="Pfam" id="PF00169">
    <property type="entry name" value="PH"/>
    <property type="match status" value="1"/>
</dbReference>
<evidence type="ECO:0000259" key="1">
    <source>
        <dbReference type="PROSITE" id="PS50003"/>
    </source>
</evidence>
<dbReference type="InterPro" id="IPR051707">
    <property type="entry name" value="PI-Interact_SigTrans_Reg"/>
</dbReference>
<proteinExistence type="predicted"/>
<dbReference type="PANTHER" id="PTHR14336">
    <property type="entry name" value="TANDEM PH DOMAIN CONTAINING PROTEIN"/>
    <property type="match status" value="1"/>
</dbReference>
<dbReference type="PROSITE" id="PS50003">
    <property type="entry name" value="PH_DOMAIN"/>
    <property type="match status" value="1"/>
</dbReference>